<dbReference type="EMBL" id="NEXD01000141">
    <property type="protein sequence ID" value="PSN82627.1"/>
    <property type="molecule type" value="Genomic_DNA"/>
</dbReference>
<protein>
    <submittedName>
        <fullName evidence="1">Uncharacterized protein</fullName>
    </submittedName>
</protein>
<reference evidence="1 2" key="1">
    <citation type="submission" date="2017-04" db="EMBL/GenBank/DDBJ databases">
        <title>Novel microbial lineages endemic to geothermal iron-oxide mats fill important gaps in the evolutionary history of Archaea.</title>
        <authorList>
            <person name="Jay Z.J."/>
            <person name="Beam J.P."/>
            <person name="Dlakic M."/>
            <person name="Rusch D.B."/>
            <person name="Kozubal M.A."/>
            <person name="Inskeep W.P."/>
        </authorList>
    </citation>
    <scope>NUCLEOTIDE SEQUENCE [LARGE SCALE GENOMIC DNA]</scope>
    <source>
        <strain evidence="1">BE_D</strain>
    </source>
</reference>
<proteinExistence type="predicted"/>
<evidence type="ECO:0000313" key="2">
    <source>
        <dbReference type="Proteomes" id="UP000240569"/>
    </source>
</evidence>
<name>A0A2R6A8H1_9ARCH</name>
<organism evidence="1 2">
    <name type="scientific">Candidatus Marsarchaeota G1 archaeon BE_D</name>
    <dbReference type="NCBI Taxonomy" id="1978156"/>
    <lineage>
        <taxon>Archaea</taxon>
        <taxon>Candidatus Marsarchaeota</taxon>
        <taxon>Candidatus Marsarchaeota group 1</taxon>
    </lineage>
</organism>
<dbReference type="AlphaFoldDB" id="A0A2R6A8H1"/>
<gene>
    <name evidence="1" type="ORF">B9Q02_11445</name>
</gene>
<sequence length="124" mass="13402">MSARTEAIYIPEGASPEAAERLKQAVKQSFKKPGRRIKISKNLRPFVSRVVREGKVQKAFTDKIGHNVGKCVRNTILPGTHGYSGKQVHGVAKICAQPFKGTKLFEKGGGATGGATASEYFEVD</sequence>
<comment type="caution">
    <text evidence="1">The sequence shown here is derived from an EMBL/GenBank/DDBJ whole genome shotgun (WGS) entry which is preliminary data.</text>
</comment>
<accession>A0A2R6A8H1</accession>
<evidence type="ECO:0000313" key="1">
    <source>
        <dbReference type="EMBL" id="PSN82627.1"/>
    </source>
</evidence>
<dbReference type="Proteomes" id="UP000240569">
    <property type="component" value="Unassembled WGS sequence"/>
</dbReference>